<comment type="caution">
    <text evidence="1">The sequence shown here is derived from an EMBL/GenBank/DDBJ whole genome shotgun (WGS) entry which is preliminary data.</text>
</comment>
<proteinExistence type="predicted"/>
<dbReference type="EMBL" id="BARU01026050">
    <property type="protein sequence ID" value="GAH73599.1"/>
    <property type="molecule type" value="Genomic_DNA"/>
</dbReference>
<dbReference type="AlphaFoldDB" id="X1J5I7"/>
<reference evidence="1" key="1">
    <citation type="journal article" date="2014" name="Front. Microbiol.">
        <title>High frequency of phylogenetically diverse reductive dehalogenase-homologous genes in deep subseafloor sedimentary metagenomes.</title>
        <authorList>
            <person name="Kawai M."/>
            <person name="Futagami T."/>
            <person name="Toyoda A."/>
            <person name="Takaki Y."/>
            <person name="Nishi S."/>
            <person name="Hori S."/>
            <person name="Arai W."/>
            <person name="Tsubouchi T."/>
            <person name="Morono Y."/>
            <person name="Uchiyama I."/>
            <person name="Ito T."/>
            <person name="Fujiyama A."/>
            <person name="Inagaki F."/>
            <person name="Takami H."/>
        </authorList>
    </citation>
    <scope>NUCLEOTIDE SEQUENCE</scope>
    <source>
        <strain evidence="1">Expedition CK06-06</strain>
    </source>
</reference>
<feature type="non-terminal residue" evidence="1">
    <location>
        <position position="269"/>
    </location>
</feature>
<sequence>MIKISNAIIPHKLADNKFILVKNTCYINNFTLRIFSNPKNTNGTNKNVFPVKNLNYELRSRSNKMTHTSAKIINLDGRISLDKPITPEEGNIDLQWTDENNNLIVIKIRFELTNEKKQAYDFELFFKEINEIFQKYRDLNESSKKQGKLDHFLRPHIIGVRNFISQLNTPIEISYELKKDQIKLFGYEECYMNQFGLCQRSSVSINIISECRSYDMMERAQFANKNGLLPKKIEEIFAELFWEFHNLNGLILNLELIRKVFNEPSKIFS</sequence>
<accession>X1J5I7</accession>
<name>X1J5I7_9ZZZZ</name>
<gene>
    <name evidence="1" type="ORF">S03H2_41898</name>
</gene>
<evidence type="ECO:0000313" key="1">
    <source>
        <dbReference type="EMBL" id="GAH73599.1"/>
    </source>
</evidence>
<organism evidence="1">
    <name type="scientific">marine sediment metagenome</name>
    <dbReference type="NCBI Taxonomy" id="412755"/>
    <lineage>
        <taxon>unclassified sequences</taxon>
        <taxon>metagenomes</taxon>
        <taxon>ecological metagenomes</taxon>
    </lineage>
</organism>
<protein>
    <submittedName>
        <fullName evidence="1">Uncharacterized protein</fullName>
    </submittedName>
</protein>